<protein>
    <submittedName>
        <fullName evidence="1">Uncharacterized protein</fullName>
    </submittedName>
</protein>
<evidence type="ECO:0000313" key="1">
    <source>
        <dbReference type="EMBL" id="RHZ51434.1"/>
    </source>
</evidence>
<proteinExistence type="predicted"/>
<gene>
    <name evidence="1" type="ORF">Glove_478g95</name>
</gene>
<accession>A0A397GPK9</accession>
<reference evidence="1 2" key="1">
    <citation type="submission" date="2018-08" db="EMBL/GenBank/DDBJ databases">
        <title>Genome and evolution of the arbuscular mycorrhizal fungus Diversispora epigaea (formerly Glomus versiforme) and its bacterial endosymbionts.</title>
        <authorList>
            <person name="Sun X."/>
            <person name="Fei Z."/>
            <person name="Harrison M."/>
        </authorList>
    </citation>
    <scope>NUCLEOTIDE SEQUENCE [LARGE SCALE GENOMIC DNA]</scope>
    <source>
        <strain evidence="1 2">IT104</strain>
    </source>
</reference>
<dbReference type="AlphaFoldDB" id="A0A397GPK9"/>
<keyword evidence="2" id="KW-1185">Reference proteome</keyword>
<sequence length="221" mass="26004">MNESDNVNGMKFNVLKNEKSVADIVILDDYKSKRKRKKAVRRANVSYRQHEREQQHKRREIQRAKKQKICVEKDIRAIDVRVPLRILEMNDEFDLMEERYADWPRLISKAVANNALVEFRESVGYNSFRELPCAVCSGLCSNKHWTAVSVREINLLLLEASKYYENPFFEIDFIYGHSYICESGRKILLDKDGFIERGTDYTCTQNHFGVPKLQFRGKKSK</sequence>
<dbReference type="STRING" id="1348612.A0A397GPK9"/>
<comment type="caution">
    <text evidence="1">The sequence shown here is derived from an EMBL/GenBank/DDBJ whole genome shotgun (WGS) entry which is preliminary data.</text>
</comment>
<name>A0A397GPK9_9GLOM</name>
<dbReference type="Proteomes" id="UP000266861">
    <property type="component" value="Unassembled WGS sequence"/>
</dbReference>
<dbReference type="OrthoDB" id="2282872at2759"/>
<evidence type="ECO:0000313" key="2">
    <source>
        <dbReference type="Proteomes" id="UP000266861"/>
    </source>
</evidence>
<dbReference type="EMBL" id="PQFF01000417">
    <property type="protein sequence ID" value="RHZ51434.1"/>
    <property type="molecule type" value="Genomic_DNA"/>
</dbReference>
<organism evidence="1 2">
    <name type="scientific">Diversispora epigaea</name>
    <dbReference type="NCBI Taxonomy" id="1348612"/>
    <lineage>
        <taxon>Eukaryota</taxon>
        <taxon>Fungi</taxon>
        <taxon>Fungi incertae sedis</taxon>
        <taxon>Mucoromycota</taxon>
        <taxon>Glomeromycotina</taxon>
        <taxon>Glomeromycetes</taxon>
        <taxon>Diversisporales</taxon>
        <taxon>Diversisporaceae</taxon>
        <taxon>Diversispora</taxon>
    </lineage>
</organism>